<gene>
    <name evidence="2" type="ORF">CGI_10017077</name>
</gene>
<sequence>MLKRAWPLRYSLLNSWNKATSKPFVPGCSPSVSGRRRTSVCVLGATCATCVHGPLLFSPVLDIGISVPCGKPSTKESELKKTEGLERELERRITAEHQSTI</sequence>
<dbReference type="AlphaFoldDB" id="K1RGM8"/>
<feature type="region of interest" description="Disordered" evidence="1">
    <location>
        <begin position="71"/>
        <end position="101"/>
    </location>
</feature>
<feature type="compositionally biased region" description="Basic and acidic residues" evidence="1">
    <location>
        <begin position="73"/>
        <end position="95"/>
    </location>
</feature>
<dbReference type="InParanoid" id="K1RGM8"/>
<evidence type="ECO:0000313" key="2">
    <source>
        <dbReference type="EMBL" id="EKC33291.1"/>
    </source>
</evidence>
<protein>
    <submittedName>
        <fullName evidence="2">Uncharacterized protein</fullName>
    </submittedName>
</protein>
<proteinExistence type="predicted"/>
<dbReference type="EMBL" id="JH818407">
    <property type="protein sequence ID" value="EKC33291.1"/>
    <property type="molecule type" value="Genomic_DNA"/>
</dbReference>
<dbReference type="HOGENOM" id="CLU_2294365_0_0_1"/>
<evidence type="ECO:0000256" key="1">
    <source>
        <dbReference type="SAM" id="MobiDB-lite"/>
    </source>
</evidence>
<name>K1RGM8_MAGGI</name>
<organism evidence="2">
    <name type="scientific">Magallana gigas</name>
    <name type="common">Pacific oyster</name>
    <name type="synonym">Crassostrea gigas</name>
    <dbReference type="NCBI Taxonomy" id="29159"/>
    <lineage>
        <taxon>Eukaryota</taxon>
        <taxon>Metazoa</taxon>
        <taxon>Spiralia</taxon>
        <taxon>Lophotrochozoa</taxon>
        <taxon>Mollusca</taxon>
        <taxon>Bivalvia</taxon>
        <taxon>Autobranchia</taxon>
        <taxon>Pteriomorphia</taxon>
        <taxon>Ostreida</taxon>
        <taxon>Ostreoidea</taxon>
        <taxon>Ostreidae</taxon>
        <taxon>Magallana</taxon>
    </lineage>
</organism>
<accession>K1RGM8</accession>
<reference evidence="2" key="1">
    <citation type="journal article" date="2012" name="Nature">
        <title>The oyster genome reveals stress adaptation and complexity of shell formation.</title>
        <authorList>
            <person name="Zhang G."/>
            <person name="Fang X."/>
            <person name="Guo X."/>
            <person name="Li L."/>
            <person name="Luo R."/>
            <person name="Xu F."/>
            <person name="Yang P."/>
            <person name="Zhang L."/>
            <person name="Wang X."/>
            <person name="Qi H."/>
            <person name="Xiong Z."/>
            <person name="Que H."/>
            <person name="Xie Y."/>
            <person name="Holland P.W."/>
            <person name="Paps J."/>
            <person name="Zhu Y."/>
            <person name="Wu F."/>
            <person name="Chen Y."/>
            <person name="Wang J."/>
            <person name="Peng C."/>
            <person name="Meng J."/>
            <person name="Yang L."/>
            <person name="Liu J."/>
            <person name="Wen B."/>
            <person name="Zhang N."/>
            <person name="Huang Z."/>
            <person name="Zhu Q."/>
            <person name="Feng Y."/>
            <person name="Mount A."/>
            <person name="Hedgecock D."/>
            <person name="Xu Z."/>
            <person name="Liu Y."/>
            <person name="Domazet-Loso T."/>
            <person name="Du Y."/>
            <person name="Sun X."/>
            <person name="Zhang S."/>
            <person name="Liu B."/>
            <person name="Cheng P."/>
            <person name="Jiang X."/>
            <person name="Li J."/>
            <person name="Fan D."/>
            <person name="Wang W."/>
            <person name="Fu W."/>
            <person name="Wang T."/>
            <person name="Wang B."/>
            <person name="Zhang J."/>
            <person name="Peng Z."/>
            <person name="Li Y."/>
            <person name="Li N."/>
            <person name="Wang J."/>
            <person name="Chen M."/>
            <person name="He Y."/>
            <person name="Tan F."/>
            <person name="Song X."/>
            <person name="Zheng Q."/>
            <person name="Huang R."/>
            <person name="Yang H."/>
            <person name="Du X."/>
            <person name="Chen L."/>
            <person name="Yang M."/>
            <person name="Gaffney P.M."/>
            <person name="Wang S."/>
            <person name="Luo L."/>
            <person name="She Z."/>
            <person name="Ming Y."/>
            <person name="Huang W."/>
            <person name="Zhang S."/>
            <person name="Huang B."/>
            <person name="Zhang Y."/>
            <person name="Qu T."/>
            <person name="Ni P."/>
            <person name="Miao G."/>
            <person name="Wang J."/>
            <person name="Wang Q."/>
            <person name="Steinberg C.E."/>
            <person name="Wang H."/>
            <person name="Li N."/>
            <person name="Qian L."/>
            <person name="Zhang G."/>
            <person name="Li Y."/>
            <person name="Yang H."/>
            <person name="Liu X."/>
            <person name="Wang J."/>
            <person name="Yin Y."/>
            <person name="Wang J."/>
        </authorList>
    </citation>
    <scope>NUCLEOTIDE SEQUENCE [LARGE SCALE GENOMIC DNA]</scope>
    <source>
        <strain evidence="2">05x7-T-G4-1.051#20</strain>
    </source>
</reference>